<evidence type="ECO:0000313" key="1">
    <source>
        <dbReference type="EMBL" id="GBL76196.1"/>
    </source>
</evidence>
<gene>
    <name evidence="1" type="ORF">AVEN_234470_1</name>
</gene>
<name>A0A4Y2AAB3_ARAVE</name>
<comment type="caution">
    <text evidence="1">The sequence shown here is derived from an EMBL/GenBank/DDBJ whole genome shotgun (WGS) entry which is preliminary data.</text>
</comment>
<accession>A0A4Y2AAB3</accession>
<organism evidence="1 2">
    <name type="scientific">Araneus ventricosus</name>
    <name type="common">Orbweaver spider</name>
    <name type="synonym">Epeira ventricosa</name>
    <dbReference type="NCBI Taxonomy" id="182803"/>
    <lineage>
        <taxon>Eukaryota</taxon>
        <taxon>Metazoa</taxon>
        <taxon>Ecdysozoa</taxon>
        <taxon>Arthropoda</taxon>
        <taxon>Chelicerata</taxon>
        <taxon>Arachnida</taxon>
        <taxon>Araneae</taxon>
        <taxon>Araneomorphae</taxon>
        <taxon>Entelegynae</taxon>
        <taxon>Araneoidea</taxon>
        <taxon>Araneidae</taxon>
        <taxon>Araneus</taxon>
    </lineage>
</organism>
<protein>
    <recommendedName>
        <fullName evidence="3">RNase H type-1 domain-containing protein</fullName>
    </recommendedName>
</protein>
<dbReference type="Proteomes" id="UP000499080">
    <property type="component" value="Unassembled WGS sequence"/>
</dbReference>
<dbReference type="AlphaFoldDB" id="A0A4Y2AAB3"/>
<evidence type="ECO:0008006" key="3">
    <source>
        <dbReference type="Google" id="ProtNLM"/>
    </source>
</evidence>
<proteinExistence type="predicted"/>
<reference evidence="1 2" key="1">
    <citation type="journal article" date="2019" name="Sci. Rep.">
        <title>Orb-weaving spider Araneus ventricosus genome elucidates the spidroin gene catalogue.</title>
        <authorList>
            <person name="Kono N."/>
            <person name="Nakamura H."/>
            <person name="Ohtoshi R."/>
            <person name="Moran D.A.P."/>
            <person name="Shinohara A."/>
            <person name="Yoshida Y."/>
            <person name="Fujiwara M."/>
            <person name="Mori M."/>
            <person name="Tomita M."/>
            <person name="Arakawa K."/>
        </authorList>
    </citation>
    <scope>NUCLEOTIDE SEQUENCE [LARGE SCALE GENOMIC DNA]</scope>
</reference>
<sequence length="112" mass="12967">MLEEWQTSWDNGNTGRKIYNIMPSENVIFFSQHGPFPAYVSDGDYCNCGGIGSALHYDTECILTVSWHMRKPAPNFEQEWLTRVANNLVSMHKIHGIVKFISENRDIFRDLK</sequence>
<dbReference type="EMBL" id="BGPR01000009">
    <property type="protein sequence ID" value="GBL76196.1"/>
    <property type="molecule type" value="Genomic_DNA"/>
</dbReference>
<evidence type="ECO:0000313" key="2">
    <source>
        <dbReference type="Proteomes" id="UP000499080"/>
    </source>
</evidence>
<keyword evidence="2" id="KW-1185">Reference proteome</keyword>